<proteinExistence type="predicted"/>
<dbReference type="EMBL" id="CP069188">
    <property type="protein sequence ID" value="QRV16029.1"/>
    <property type="molecule type" value="Genomic_DNA"/>
</dbReference>
<reference evidence="2 3" key="1">
    <citation type="submission" date="2021-01" db="EMBL/GenBank/DDBJ databases">
        <title>Genome Sequence and Methylation Pattern of Haloterrigena salifodinae BOL5-1, An Extremely Halophilic Archaeon from a Bolivian Salt Mine.</title>
        <authorList>
            <person name="DasSarma P."/>
            <person name="Anton B.P."/>
            <person name="DasSarma S.L."/>
            <person name="von Ehrenheim H.A.L."/>
            <person name="Martinez F.L."/>
            <person name="Guzman D."/>
            <person name="Roberts R.J."/>
            <person name="DasSarma S."/>
        </authorList>
    </citation>
    <scope>NUCLEOTIDE SEQUENCE [LARGE SCALE GENOMIC DNA]</scope>
    <source>
        <strain evidence="2 3">BOL5-1</strain>
    </source>
</reference>
<keyword evidence="1" id="KW-0812">Transmembrane</keyword>
<keyword evidence="3" id="KW-1185">Reference proteome</keyword>
<feature type="transmembrane region" description="Helical" evidence="1">
    <location>
        <begin position="58"/>
        <end position="79"/>
    </location>
</feature>
<dbReference type="AlphaFoldDB" id="A0A8T8E2Q3"/>
<evidence type="ECO:0000313" key="2">
    <source>
        <dbReference type="EMBL" id="QRV16029.1"/>
    </source>
</evidence>
<keyword evidence="1" id="KW-0472">Membrane</keyword>
<dbReference type="RefSeq" id="WP_204748412.1">
    <property type="nucleotide sequence ID" value="NZ_CP069188.1"/>
</dbReference>
<keyword evidence="1" id="KW-1133">Transmembrane helix</keyword>
<gene>
    <name evidence="2" type="ORF">JMJ58_03780</name>
</gene>
<feature type="transmembrane region" description="Helical" evidence="1">
    <location>
        <begin position="85"/>
        <end position="110"/>
    </location>
</feature>
<feature type="transmembrane region" description="Helical" evidence="1">
    <location>
        <begin position="143"/>
        <end position="164"/>
    </location>
</feature>
<evidence type="ECO:0000313" key="3">
    <source>
        <dbReference type="Proteomes" id="UP000637819"/>
    </source>
</evidence>
<name>A0A8T8E2Q3_9EURY</name>
<protein>
    <recommendedName>
        <fullName evidence="4">Metal-dependent hydrolase</fullName>
    </recommendedName>
</protein>
<evidence type="ECO:0000256" key="1">
    <source>
        <dbReference type="SAM" id="Phobius"/>
    </source>
</evidence>
<organism evidence="2 3">
    <name type="scientific">Haloterrigena salifodinae</name>
    <dbReference type="NCBI Taxonomy" id="2675099"/>
    <lineage>
        <taxon>Archaea</taxon>
        <taxon>Methanobacteriati</taxon>
        <taxon>Methanobacteriota</taxon>
        <taxon>Stenosarchaea group</taxon>
        <taxon>Halobacteria</taxon>
        <taxon>Halobacteriales</taxon>
        <taxon>Natrialbaceae</taxon>
        <taxon>Haloterrigena</taxon>
    </lineage>
</organism>
<dbReference type="Proteomes" id="UP000637819">
    <property type="component" value="Chromosome"/>
</dbReference>
<evidence type="ECO:0008006" key="4">
    <source>
        <dbReference type="Google" id="ProtNLM"/>
    </source>
</evidence>
<dbReference type="OrthoDB" id="118042at2157"/>
<sequence>MHKKGHVGVALLFYAPLLAWLLANGMYPFALLGFIIILSFPMLLDIDMRIPFVSHRGFTHTIGGILCLAAALALVPVFFIPLLHIIGIAAAPIIGFVFGMGLLVGVAHLFGDGVTYAGISPINFTDFKIALRLFSADSFLGNLFFRILGWIALLLAVGVGFGFLL</sequence>
<dbReference type="KEGG" id="hsal:JMJ58_03780"/>
<dbReference type="GeneID" id="62874214"/>
<accession>A0A8T8E2Q3</accession>
<feature type="transmembrane region" description="Helical" evidence="1">
    <location>
        <begin position="7"/>
        <end position="23"/>
    </location>
</feature>